<feature type="region of interest" description="Disordered" evidence="1">
    <location>
        <begin position="99"/>
        <end position="140"/>
    </location>
</feature>
<protein>
    <submittedName>
        <fullName evidence="2">Uncharacterized protein</fullName>
    </submittedName>
</protein>
<evidence type="ECO:0000313" key="3">
    <source>
        <dbReference type="Proteomes" id="UP000050525"/>
    </source>
</evidence>
<dbReference type="Proteomes" id="UP000050525">
    <property type="component" value="Unassembled WGS sequence"/>
</dbReference>
<organism evidence="2 3">
    <name type="scientific">Alligator mississippiensis</name>
    <name type="common">American alligator</name>
    <dbReference type="NCBI Taxonomy" id="8496"/>
    <lineage>
        <taxon>Eukaryota</taxon>
        <taxon>Metazoa</taxon>
        <taxon>Chordata</taxon>
        <taxon>Craniata</taxon>
        <taxon>Vertebrata</taxon>
        <taxon>Euteleostomi</taxon>
        <taxon>Archelosauria</taxon>
        <taxon>Archosauria</taxon>
        <taxon>Crocodylia</taxon>
        <taxon>Alligatoridae</taxon>
        <taxon>Alligatorinae</taxon>
        <taxon>Alligator</taxon>
    </lineage>
</organism>
<sequence length="140" mass="16890">MMMTGVKPLTREAVRFGHLTRQQGTPTPCFNQFISCFMKALFQTRNLLAYKHMNLSVDDCVRMGLREMQLYYKKSNEDDREEIAQIIWKRADWHRLFKSKTPKRDDNDKEEEDDEDSFKERVSNKDDREKRMTKTIWTKD</sequence>
<feature type="compositionally biased region" description="Basic and acidic residues" evidence="1">
    <location>
        <begin position="118"/>
        <end position="140"/>
    </location>
</feature>
<proteinExistence type="predicted"/>
<name>A0A151LYK1_ALLMI</name>
<comment type="caution">
    <text evidence="2">The sequence shown here is derived from an EMBL/GenBank/DDBJ whole genome shotgun (WGS) entry which is preliminary data.</text>
</comment>
<accession>A0A151LYK1</accession>
<gene>
    <name evidence="2" type="ORF">Y1Q_0011830</name>
</gene>
<reference evidence="2 3" key="1">
    <citation type="journal article" date="2012" name="Genome Biol.">
        <title>Sequencing three crocodilian genomes to illuminate the evolution of archosaurs and amniotes.</title>
        <authorList>
            <person name="St John J.A."/>
            <person name="Braun E.L."/>
            <person name="Isberg S.R."/>
            <person name="Miles L.G."/>
            <person name="Chong A.Y."/>
            <person name="Gongora J."/>
            <person name="Dalzell P."/>
            <person name="Moran C."/>
            <person name="Bed'hom B."/>
            <person name="Abzhanov A."/>
            <person name="Burgess S.C."/>
            <person name="Cooksey A.M."/>
            <person name="Castoe T.A."/>
            <person name="Crawford N.G."/>
            <person name="Densmore L.D."/>
            <person name="Drew J.C."/>
            <person name="Edwards S.V."/>
            <person name="Faircloth B.C."/>
            <person name="Fujita M.K."/>
            <person name="Greenwold M.J."/>
            <person name="Hoffmann F.G."/>
            <person name="Howard J.M."/>
            <person name="Iguchi T."/>
            <person name="Janes D.E."/>
            <person name="Khan S.Y."/>
            <person name="Kohno S."/>
            <person name="de Koning A.J."/>
            <person name="Lance S.L."/>
            <person name="McCarthy F.M."/>
            <person name="McCormack J.E."/>
            <person name="Merchant M.E."/>
            <person name="Peterson D.G."/>
            <person name="Pollock D.D."/>
            <person name="Pourmand N."/>
            <person name="Raney B.J."/>
            <person name="Roessler K.A."/>
            <person name="Sanford J.R."/>
            <person name="Sawyer R.H."/>
            <person name="Schmidt C.J."/>
            <person name="Triplett E.W."/>
            <person name="Tuberville T.D."/>
            <person name="Venegas-Anaya M."/>
            <person name="Howard J.T."/>
            <person name="Jarvis E.D."/>
            <person name="Guillette L.J.Jr."/>
            <person name="Glenn T.C."/>
            <person name="Green R.E."/>
            <person name="Ray D.A."/>
        </authorList>
    </citation>
    <scope>NUCLEOTIDE SEQUENCE [LARGE SCALE GENOMIC DNA]</scope>
    <source>
        <strain evidence="2">KSC_2009_1</strain>
    </source>
</reference>
<evidence type="ECO:0000313" key="2">
    <source>
        <dbReference type="EMBL" id="KYO17339.1"/>
    </source>
</evidence>
<evidence type="ECO:0000256" key="1">
    <source>
        <dbReference type="SAM" id="MobiDB-lite"/>
    </source>
</evidence>
<dbReference type="EMBL" id="AKHW03007022">
    <property type="protein sequence ID" value="KYO17339.1"/>
    <property type="molecule type" value="Genomic_DNA"/>
</dbReference>
<dbReference type="AlphaFoldDB" id="A0A151LYK1"/>
<feature type="compositionally biased region" description="Acidic residues" evidence="1">
    <location>
        <begin position="108"/>
        <end position="117"/>
    </location>
</feature>
<keyword evidence="3" id="KW-1185">Reference proteome</keyword>